<protein>
    <submittedName>
        <fullName evidence="11">Na+/H+ antiporter NhaC</fullName>
    </submittedName>
</protein>
<dbReference type="PANTHER" id="PTHR33451:SF3">
    <property type="entry name" value="MALATE-2H(+)_NA(+)-LACTATE ANTIPORTER"/>
    <property type="match status" value="1"/>
</dbReference>
<comment type="subcellular location">
    <subcellularLocation>
        <location evidence="1">Cell membrane</location>
        <topology evidence="1">Multi-pass membrane protein</topology>
    </subcellularLocation>
</comment>
<gene>
    <name evidence="11" type="primary">nhaC</name>
    <name evidence="11" type="ORF">H8923_06170</name>
</gene>
<dbReference type="EMBL" id="JACRWE010000002">
    <property type="protein sequence ID" value="MBC5996342.1"/>
    <property type="molecule type" value="Genomic_DNA"/>
</dbReference>
<feature type="transmembrane region" description="Helical" evidence="9">
    <location>
        <begin position="81"/>
        <end position="104"/>
    </location>
</feature>
<evidence type="ECO:0000313" key="12">
    <source>
        <dbReference type="Proteomes" id="UP000609849"/>
    </source>
</evidence>
<evidence type="ECO:0000256" key="4">
    <source>
        <dbReference type="ARBA" id="ARBA00022475"/>
    </source>
</evidence>
<name>A0ABR7JN56_9FIRM</name>
<reference evidence="11 12" key="1">
    <citation type="submission" date="2020-08" db="EMBL/GenBank/DDBJ databases">
        <authorList>
            <person name="Liu C."/>
            <person name="Sun Q."/>
        </authorList>
    </citation>
    <scope>NUCLEOTIDE SEQUENCE [LARGE SCALE GENOMIC DNA]</scope>
    <source>
        <strain evidence="11 12">NSJ-18</strain>
    </source>
</reference>
<accession>A0ABR7JN56</accession>
<keyword evidence="3" id="KW-0050">Antiport</keyword>
<feature type="transmembrane region" description="Helical" evidence="9">
    <location>
        <begin position="266"/>
        <end position="283"/>
    </location>
</feature>
<evidence type="ECO:0000256" key="1">
    <source>
        <dbReference type="ARBA" id="ARBA00004651"/>
    </source>
</evidence>
<evidence type="ECO:0000256" key="5">
    <source>
        <dbReference type="ARBA" id="ARBA00022692"/>
    </source>
</evidence>
<comment type="similarity">
    <text evidence="8">Belongs to the NhaC Na(+)/H(+) (TC 2.A.35) antiporter family.</text>
</comment>
<dbReference type="InterPro" id="IPR052180">
    <property type="entry name" value="NhaC_Na-H+_Antiporter"/>
</dbReference>
<feature type="transmembrane region" description="Helical" evidence="9">
    <location>
        <begin position="12"/>
        <end position="33"/>
    </location>
</feature>
<keyword evidence="2" id="KW-0813">Transport</keyword>
<evidence type="ECO:0000256" key="6">
    <source>
        <dbReference type="ARBA" id="ARBA00022989"/>
    </source>
</evidence>
<dbReference type="NCBIfam" id="TIGR00931">
    <property type="entry name" value="antiport_nhaC"/>
    <property type="match status" value="1"/>
</dbReference>
<dbReference type="Proteomes" id="UP000609849">
    <property type="component" value="Unassembled WGS sequence"/>
</dbReference>
<proteinExistence type="inferred from homology"/>
<feature type="domain" description="Na+/H+ antiporter NhaC-like C-terminal" evidence="10">
    <location>
        <begin position="166"/>
        <end position="460"/>
    </location>
</feature>
<sequence>MTSTREKKQATLFDAILCVGFLIVTLVTCLVILKDYEISAHIPLILGGVFAGCISIFKLGFTWKELEEGILETINTTMQSILILLVVGILIGTWIISGIVPSMIYWGLNILSPSIFLIATTIICAIVSISTGSSWTTVGTIGIALLGIGSALGIPSSIIAGAIISGAYFGDKMSPLSDTTNLAPAMAGTNLFDHIKHMLYTTVPALAISLILYGIIGMKYAGSQINTSQITEIQNALLNSFNTLSPFLFLVPVAVIAMVILKVPAIPALMIGALLGGLVAVAFQGNSVADVIVAAKVGYTSNSGMVFVDELLSRGGLESMLDTVALMMCALVTGGILEKSGILQALAVAILKVAKGTFGLIAATIFTAIGTNLAVADQYLAIVIPGSMYRDAFKKQGLAAKNLSRALEDSATITSPLIPWNTCGAYMSATMNIGCFAFLPFAFFNLLCPIISLFYGLTGLTIEQLSEETVEESENEKVKEVI</sequence>
<evidence type="ECO:0000256" key="8">
    <source>
        <dbReference type="ARBA" id="ARBA00038435"/>
    </source>
</evidence>
<dbReference type="InterPro" id="IPR018461">
    <property type="entry name" value="Na/H_Antiport_NhaC-like_C"/>
</dbReference>
<evidence type="ECO:0000256" key="7">
    <source>
        <dbReference type="ARBA" id="ARBA00023136"/>
    </source>
</evidence>
<comment type="caution">
    <text evidence="11">The sequence shown here is derived from an EMBL/GenBank/DDBJ whole genome shotgun (WGS) entry which is preliminary data.</text>
</comment>
<evidence type="ECO:0000256" key="2">
    <source>
        <dbReference type="ARBA" id="ARBA00022448"/>
    </source>
</evidence>
<feature type="transmembrane region" description="Helical" evidence="9">
    <location>
        <begin position="39"/>
        <end position="61"/>
    </location>
</feature>
<organism evidence="11 12">
    <name type="scientific">Romboutsia faecis</name>
    <dbReference type="NCBI Taxonomy" id="2764597"/>
    <lineage>
        <taxon>Bacteria</taxon>
        <taxon>Bacillati</taxon>
        <taxon>Bacillota</taxon>
        <taxon>Clostridia</taxon>
        <taxon>Peptostreptococcales</taxon>
        <taxon>Peptostreptococcaceae</taxon>
        <taxon>Romboutsia</taxon>
    </lineage>
</organism>
<dbReference type="Pfam" id="PF03553">
    <property type="entry name" value="Na_H_antiporter"/>
    <property type="match status" value="1"/>
</dbReference>
<evidence type="ECO:0000256" key="3">
    <source>
        <dbReference type="ARBA" id="ARBA00022449"/>
    </source>
</evidence>
<feature type="transmembrane region" description="Helical" evidence="9">
    <location>
        <begin position="237"/>
        <end position="260"/>
    </location>
</feature>
<keyword evidence="4" id="KW-1003">Cell membrane</keyword>
<evidence type="ECO:0000313" key="11">
    <source>
        <dbReference type="EMBL" id="MBC5996342.1"/>
    </source>
</evidence>
<keyword evidence="6 9" id="KW-1133">Transmembrane helix</keyword>
<feature type="transmembrane region" description="Helical" evidence="9">
    <location>
        <begin position="141"/>
        <end position="169"/>
    </location>
</feature>
<keyword evidence="12" id="KW-1185">Reference proteome</keyword>
<feature type="transmembrane region" description="Helical" evidence="9">
    <location>
        <begin position="436"/>
        <end position="457"/>
    </location>
</feature>
<keyword evidence="7 9" id="KW-0472">Membrane</keyword>
<evidence type="ECO:0000259" key="10">
    <source>
        <dbReference type="Pfam" id="PF03553"/>
    </source>
</evidence>
<dbReference type="PANTHER" id="PTHR33451">
    <property type="entry name" value="MALATE-2H(+)/NA(+)-LACTATE ANTIPORTER"/>
    <property type="match status" value="1"/>
</dbReference>
<evidence type="ECO:0000256" key="9">
    <source>
        <dbReference type="SAM" id="Phobius"/>
    </source>
</evidence>
<dbReference type="RefSeq" id="WP_153972029.1">
    <property type="nucleotide sequence ID" value="NZ_JACRWE010000002.1"/>
</dbReference>
<feature type="transmembrane region" description="Helical" evidence="9">
    <location>
        <begin position="198"/>
        <end position="216"/>
    </location>
</feature>
<feature type="transmembrane region" description="Helical" evidence="9">
    <location>
        <begin position="110"/>
        <end position="129"/>
    </location>
</feature>
<dbReference type="InterPro" id="IPR004770">
    <property type="entry name" value="Na/H_antiport_NhaC"/>
</dbReference>
<keyword evidence="5 9" id="KW-0812">Transmembrane</keyword>